<evidence type="ECO:0000313" key="2">
    <source>
        <dbReference type="Proteomes" id="UP000828016"/>
    </source>
</evidence>
<protein>
    <submittedName>
        <fullName evidence="1">Uncharacterized protein</fullName>
    </submittedName>
</protein>
<evidence type="ECO:0000313" key="1">
    <source>
        <dbReference type="EMBL" id="UGL61109.1"/>
    </source>
</evidence>
<dbReference type="EMBL" id="OL581612">
    <property type="protein sequence ID" value="UGL61109.1"/>
    <property type="molecule type" value="Genomic_DNA"/>
</dbReference>
<proteinExistence type="predicted"/>
<sequence>MSEVPQAAETPQLPGSVQIILTSVPRQEAYEELFEQAKAQFIAAGNNASGADSAARLQLAKFKGPYFKQCVAGVNIDTGFVTVHLLDGQTYTYPMHGVARIKTFVEV</sequence>
<accession>A0AAE8YN59</accession>
<name>A0AAE8YN59_9CAUD</name>
<reference evidence="1" key="1">
    <citation type="submission" date="2021-11" db="EMBL/GenBank/DDBJ databases">
        <title>Complete genome sequence of Pseudomonas phage Eisa9.</title>
        <authorList>
            <person name="Korniienko N."/>
            <person name="Kharina A."/>
            <person name="Zrelovs N."/>
            <person name="Jindrichova B."/>
            <person name="Moravec T."/>
            <person name="Budzanivska I."/>
            <person name="Burketova L."/>
            <person name="Kalachova T."/>
        </authorList>
    </citation>
    <scope>NUCLEOTIDE SEQUENCE</scope>
</reference>
<organism evidence="1 2">
    <name type="scientific">Pseudomonas phage Eisa9</name>
    <dbReference type="NCBI Taxonomy" id="2900148"/>
    <lineage>
        <taxon>Viruses</taxon>
        <taxon>Duplodnaviria</taxon>
        <taxon>Heunggongvirae</taxon>
        <taxon>Uroviricota</taxon>
        <taxon>Caudoviricetes</taxon>
        <taxon>Autographivirales</taxon>
        <taxon>Autonotataviridae</taxon>
        <taxon>Pollyceevirus</taxon>
        <taxon>Pollyceevirus Eisa9</taxon>
    </lineage>
</organism>
<dbReference type="Proteomes" id="UP000828016">
    <property type="component" value="Segment"/>
</dbReference>
<keyword evidence="2" id="KW-1185">Reference proteome</keyword>